<protein>
    <submittedName>
        <fullName evidence="2">Uncharacterized protein</fullName>
    </submittedName>
</protein>
<sequence>MVMAPRKSVMGQFLCTARKYKKIVSGHNSIVITPATSQTSSELGVVEFTSLTMFVDAKEMLDVWFVALQRRSAAPSLPDSAKPQRPNVSCSYLNAIKCTQTEEEQQQQQAESVASMPNTGSHAEDAMPSPSSSHFPASVVADVAGIESAARKEGNERGVEESPRQEQQPRRASTVIKDGPTENEDREAIIEAYLQQIQHTTVSASSLKARLKRLAEKKDKQQLGELLLQFILNRVNDAAELWTLMDEVEALSDKIPQNSATSTAKHSSHCCVKEPSVLSGTPPGRAASEMAAITSAACSMTSDPIERHASSIKKSETENKEESVDKMTMKNTQADALMPRAASAAWRQRRRRLHDRRGIIDSILSELSNIS</sequence>
<proteinExistence type="predicted"/>
<dbReference type="OrthoDB" id="247398at2759"/>
<name>K2NWP3_TRYCR</name>
<feature type="compositionally biased region" description="Basic and acidic residues" evidence="1">
    <location>
        <begin position="150"/>
        <end position="169"/>
    </location>
</feature>
<reference evidence="2 3" key="1">
    <citation type="journal article" date="2012" name="BMC Genomics">
        <title>Comparative genomic analysis of human infective Trypanosoma cruzi lineages with the bat-restricted subspecies T. cruzi marinkellei.</title>
        <authorList>
            <person name="Franzen O."/>
            <person name="Talavera-Lopez C."/>
            <person name="Ochaya S."/>
            <person name="Butler C.E."/>
            <person name="Messenger L.A."/>
            <person name="Lewis M.D."/>
            <person name="Llewellyn M.S."/>
            <person name="Marinkelle C.J."/>
            <person name="Tyler K.M."/>
            <person name="Miles M.A."/>
            <person name="Andersson B."/>
        </authorList>
    </citation>
    <scope>NUCLEOTIDE SEQUENCE [LARGE SCALE GENOMIC DNA]</scope>
    <source>
        <strain evidence="2 3">B7</strain>
    </source>
</reference>
<dbReference type="AlphaFoldDB" id="K2NWP3"/>
<gene>
    <name evidence="2" type="ORF">MOQ_000305</name>
</gene>
<dbReference type="EMBL" id="AHKC01001220">
    <property type="protein sequence ID" value="EKF39466.1"/>
    <property type="molecule type" value="Genomic_DNA"/>
</dbReference>
<comment type="caution">
    <text evidence="2">The sequence shown here is derived from an EMBL/GenBank/DDBJ whole genome shotgun (WGS) entry which is preliminary data.</text>
</comment>
<evidence type="ECO:0000256" key="1">
    <source>
        <dbReference type="SAM" id="MobiDB-lite"/>
    </source>
</evidence>
<dbReference type="Proteomes" id="UP000007350">
    <property type="component" value="Unassembled WGS sequence"/>
</dbReference>
<feature type="region of interest" description="Disordered" evidence="1">
    <location>
        <begin position="150"/>
        <end position="179"/>
    </location>
</feature>
<accession>K2NWP3</accession>
<feature type="compositionally biased region" description="Polar residues" evidence="1">
    <location>
        <begin position="110"/>
        <end position="121"/>
    </location>
</feature>
<keyword evidence="3" id="KW-1185">Reference proteome</keyword>
<feature type="region of interest" description="Disordered" evidence="1">
    <location>
        <begin position="305"/>
        <end position="325"/>
    </location>
</feature>
<organism evidence="2 3">
    <name type="scientific">Trypanosoma cruzi marinkellei</name>
    <dbReference type="NCBI Taxonomy" id="85056"/>
    <lineage>
        <taxon>Eukaryota</taxon>
        <taxon>Discoba</taxon>
        <taxon>Euglenozoa</taxon>
        <taxon>Kinetoplastea</taxon>
        <taxon>Metakinetoplastina</taxon>
        <taxon>Trypanosomatida</taxon>
        <taxon>Trypanosomatidae</taxon>
        <taxon>Trypanosoma</taxon>
        <taxon>Schizotrypanum</taxon>
    </lineage>
</organism>
<feature type="region of interest" description="Disordered" evidence="1">
    <location>
        <begin position="101"/>
        <end position="136"/>
    </location>
</feature>
<evidence type="ECO:0000313" key="3">
    <source>
        <dbReference type="Proteomes" id="UP000007350"/>
    </source>
</evidence>
<evidence type="ECO:0000313" key="2">
    <source>
        <dbReference type="EMBL" id="EKF39466.1"/>
    </source>
</evidence>